<feature type="transmembrane region" description="Helical" evidence="2">
    <location>
        <begin position="235"/>
        <end position="255"/>
    </location>
</feature>
<name>A0A6A6EN05_9PEZI</name>
<feature type="compositionally biased region" description="Pro residues" evidence="1">
    <location>
        <begin position="8"/>
        <end position="31"/>
    </location>
</feature>
<feature type="region of interest" description="Disordered" evidence="1">
    <location>
        <begin position="1"/>
        <end position="35"/>
    </location>
</feature>
<accession>A0A6A6EN05</accession>
<evidence type="ECO:0000256" key="1">
    <source>
        <dbReference type="SAM" id="MobiDB-lite"/>
    </source>
</evidence>
<evidence type="ECO:0000313" key="3">
    <source>
        <dbReference type="EMBL" id="KAF2191460.1"/>
    </source>
</evidence>
<dbReference type="Pfam" id="PF11309">
    <property type="entry name" value="DUF3112"/>
    <property type="match status" value="1"/>
</dbReference>
<dbReference type="OrthoDB" id="3357002at2759"/>
<dbReference type="AlphaFoldDB" id="A0A6A6EN05"/>
<organism evidence="3 4">
    <name type="scientific">Zopfia rhizophila CBS 207.26</name>
    <dbReference type="NCBI Taxonomy" id="1314779"/>
    <lineage>
        <taxon>Eukaryota</taxon>
        <taxon>Fungi</taxon>
        <taxon>Dikarya</taxon>
        <taxon>Ascomycota</taxon>
        <taxon>Pezizomycotina</taxon>
        <taxon>Dothideomycetes</taxon>
        <taxon>Dothideomycetes incertae sedis</taxon>
        <taxon>Zopfiaceae</taxon>
        <taxon>Zopfia</taxon>
    </lineage>
</organism>
<feature type="compositionally biased region" description="Low complexity" evidence="1">
    <location>
        <begin position="465"/>
        <end position="477"/>
    </location>
</feature>
<dbReference type="Proteomes" id="UP000800200">
    <property type="component" value="Unassembled WGS sequence"/>
</dbReference>
<feature type="region of interest" description="Disordered" evidence="1">
    <location>
        <begin position="511"/>
        <end position="639"/>
    </location>
</feature>
<feature type="transmembrane region" description="Helical" evidence="2">
    <location>
        <begin position="279"/>
        <end position="297"/>
    </location>
</feature>
<evidence type="ECO:0000256" key="2">
    <source>
        <dbReference type="SAM" id="Phobius"/>
    </source>
</evidence>
<protein>
    <submittedName>
        <fullName evidence="3">Uncharacterized protein</fullName>
    </submittedName>
</protein>
<keyword evidence="4" id="KW-1185">Reference proteome</keyword>
<sequence>MSSQGPQGSPPGGPGRPPQGQGPPQTGPPYAPRNASLGGVPSKMPDIPITGVFLFLFVVFAIVHMKILKKNNARGHKFLFSGALFAFCVIRIATMSLRIAWATQNLNIRLAIAAQIFVYVGTIILFIVNWFFTQRIVRAQHPRWGWSKPYRVLHRAGLAFLICCLFMLIAAAVQQFFTLDSNTLRIDRNLQLAGQTYFAAFCAAPLVLITISLIIPRRGTEKFGAGRLRNNIMMLAIAVLILSAGAIFRCVTTWLPPVPLRGPRGRPNPIPWYFSRECFYVFNFTTEILVVILYAVVRVDLRFHIPDGSKGPGAYSGRGGYHVGIIGKETNLKRSPTSPTMYGGYGGYGMHPNGSNETLHMYEDSIFDDTKTLADSLRYPSSILEVDSKTGYWKIKRVSGTSSIHSTRRQSRMSEQSLWSPDRETWIGNAPPPVPKMPPSSGEWPLRGSEVPRGSISLFEHQNMRSRSGTGTGSERSQVYEQPKSHWSHADMGNAIADAISKLEANSEINKRGSLENLSPAPPGYDSAMGSRKVSPIEPAPGPDIPRKHNYAPPSSDISKKHNYAPPSSDLPKKQTYIPYTPPRSTIELQPIRKAPSGSDTGRSYEAANEGSRRFSFESPGDGYEGTGSESERSLDRRR</sequence>
<keyword evidence="2" id="KW-1133">Transmembrane helix</keyword>
<feature type="transmembrane region" description="Helical" evidence="2">
    <location>
        <begin position="197"/>
        <end position="215"/>
    </location>
</feature>
<feature type="region of interest" description="Disordered" evidence="1">
    <location>
        <begin position="458"/>
        <end position="488"/>
    </location>
</feature>
<proteinExistence type="predicted"/>
<keyword evidence="2" id="KW-0472">Membrane</keyword>
<dbReference type="InterPro" id="IPR021460">
    <property type="entry name" value="DUF3112"/>
</dbReference>
<feature type="transmembrane region" description="Helical" evidence="2">
    <location>
        <begin position="47"/>
        <end position="67"/>
    </location>
</feature>
<feature type="transmembrane region" description="Helical" evidence="2">
    <location>
        <begin position="152"/>
        <end position="177"/>
    </location>
</feature>
<feature type="transmembrane region" description="Helical" evidence="2">
    <location>
        <begin position="79"/>
        <end position="102"/>
    </location>
</feature>
<keyword evidence="2" id="KW-0812">Transmembrane</keyword>
<dbReference type="PANTHER" id="PTHR35184:SF1">
    <property type="entry name" value="INTEGRAL MEMBRANE PROTEIN"/>
    <property type="match status" value="1"/>
</dbReference>
<dbReference type="EMBL" id="ML994617">
    <property type="protein sequence ID" value="KAF2191460.1"/>
    <property type="molecule type" value="Genomic_DNA"/>
</dbReference>
<reference evidence="3" key="1">
    <citation type="journal article" date="2020" name="Stud. Mycol.">
        <title>101 Dothideomycetes genomes: a test case for predicting lifestyles and emergence of pathogens.</title>
        <authorList>
            <person name="Haridas S."/>
            <person name="Albert R."/>
            <person name="Binder M."/>
            <person name="Bloem J."/>
            <person name="Labutti K."/>
            <person name="Salamov A."/>
            <person name="Andreopoulos B."/>
            <person name="Baker S."/>
            <person name="Barry K."/>
            <person name="Bills G."/>
            <person name="Bluhm B."/>
            <person name="Cannon C."/>
            <person name="Castanera R."/>
            <person name="Culley D."/>
            <person name="Daum C."/>
            <person name="Ezra D."/>
            <person name="Gonzalez J."/>
            <person name="Henrissat B."/>
            <person name="Kuo A."/>
            <person name="Liang C."/>
            <person name="Lipzen A."/>
            <person name="Lutzoni F."/>
            <person name="Magnuson J."/>
            <person name="Mondo S."/>
            <person name="Nolan M."/>
            <person name="Ohm R."/>
            <person name="Pangilinan J."/>
            <person name="Park H.-J."/>
            <person name="Ramirez L."/>
            <person name="Alfaro M."/>
            <person name="Sun H."/>
            <person name="Tritt A."/>
            <person name="Yoshinaga Y."/>
            <person name="Zwiers L.-H."/>
            <person name="Turgeon B."/>
            <person name="Goodwin S."/>
            <person name="Spatafora J."/>
            <person name="Crous P."/>
            <person name="Grigoriev I."/>
        </authorList>
    </citation>
    <scope>NUCLEOTIDE SEQUENCE</scope>
    <source>
        <strain evidence="3">CBS 207.26</strain>
    </source>
</reference>
<dbReference type="CDD" id="cd03493">
    <property type="entry name" value="SQR_QFR_TM"/>
    <property type="match status" value="1"/>
</dbReference>
<feature type="region of interest" description="Disordered" evidence="1">
    <location>
        <begin position="404"/>
        <end position="425"/>
    </location>
</feature>
<evidence type="ECO:0000313" key="4">
    <source>
        <dbReference type="Proteomes" id="UP000800200"/>
    </source>
</evidence>
<feature type="transmembrane region" description="Helical" evidence="2">
    <location>
        <begin position="108"/>
        <end position="132"/>
    </location>
</feature>
<feature type="compositionally biased region" description="Basic and acidic residues" evidence="1">
    <location>
        <begin position="630"/>
        <end position="639"/>
    </location>
</feature>
<dbReference type="PANTHER" id="PTHR35184">
    <property type="entry name" value="YALI0C10208P"/>
    <property type="match status" value="1"/>
</dbReference>
<gene>
    <name evidence="3" type="ORF">K469DRAFT_720476</name>
</gene>